<dbReference type="Gene3D" id="3.30.420.10">
    <property type="entry name" value="Ribonuclease H-like superfamily/Ribonuclease H"/>
    <property type="match status" value="1"/>
</dbReference>
<dbReference type="GO" id="GO:0004523">
    <property type="term" value="F:RNA-DNA hybrid ribonuclease activity"/>
    <property type="evidence" value="ECO:0007669"/>
    <property type="project" value="InterPro"/>
</dbReference>
<evidence type="ECO:0000256" key="1">
    <source>
        <dbReference type="SAM" id="MobiDB-lite"/>
    </source>
</evidence>
<dbReference type="PANTHER" id="PTHR48475">
    <property type="entry name" value="RIBONUCLEASE H"/>
    <property type="match status" value="1"/>
</dbReference>
<dbReference type="InterPro" id="IPR002156">
    <property type="entry name" value="RNaseH_domain"/>
</dbReference>
<proteinExistence type="predicted"/>
<dbReference type="EMBL" id="AUSU01000002">
    <property type="protein sequence ID" value="EPS74738.1"/>
    <property type="molecule type" value="Genomic_DNA"/>
</dbReference>
<dbReference type="SUPFAM" id="SSF53098">
    <property type="entry name" value="Ribonuclease H-like"/>
    <property type="match status" value="1"/>
</dbReference>
<evidence type="ECO:0000313" key="3">
    <source>
        <dbReference type="EMBL" id="EPS74738.1"/>
    </source>
</evidence>
<name>S8EFB3_9LAMI</name>
<feature type="domain" description="RNase H type-1" evidence="2">
    <location>
        <begin position="60"/>
        <end position="126"/>
    </location>
</feature>
<dbReference type="PANTHER" id="PTHR48475:SF1">
    <property type="entry name" value="RNASE H TYPE-1 DOMAIN-CONTAINING PROTEIN"/>
    <property type="match status" value="1"/>
</dbReference>
<organism evidence="3 4">
    <name type="scientific">Genlisea aurea</name>
    <dbReference type="NCBI Taxonomy" id="192259"/>
    <lineage>
        <taxon>Eukaryota</taxon>
        <taxon>Viridiplantae</taxon>
        <taxon>Streptophyta</taxon>
        <taxon>Embryophyta</taxon>
        <taxon>Tracheophyta</taxon>
        <taxon>Spermatophyta</taxon>
        <taxon>Magnoliopsida</taxon>
        <taxon>eudicotyledons</taxon>
        <taxon>Gunneridae</taxon>
        <taxon>Pentapetalae</taxon>
        <taxon>asterids</taxon>
        <taxon>lamiids</taxon>
        <taxon>Lamiales</taxon>
        <taxon>Lentibulariaceae</taxon>
        <taxon>Genlisea</taxon>
    </lineage>
</organism>
<gene>
    <name evidence="3" type="ORF">M569_00013</name>
</gene>
<dbReference type="InterPro" id="IPR012337">
    <property type="entry name" value="RNaseH-like_sf"/>
</dbReference>
<feature type="region of interest" description="Disordered" evidence="1">
    <location>
        <begin position="173"/>
        <end position="203"/>
    </location>
</feature>
<dbReference type="OrthoDB" id="1934387at2759"/>
<comment type="caution">
    <text evidence="3">The sequence shown here is derived from an EMBL/GenBank/DDBJ whole genome shotgun (WGS) entry which is preliminary data.</text>
</comment>
<evidence type="ECO:0000313" key="4">
    <source>
        <dbReference type="Proteomes" id="UP000015453"/>
    </source>
</evidence>
<dbReference type="GO" id="GO:0003676">
    <property type="term" value="F:nucleic acid binding"/>
    <property type="evidence" value="ECO:0007669"/>
    <property type="project" value="InterPro"/>
</dbReference>
<dbReference type="Pfam" id="PF13456">
    <property type="entry name" value="RVT_3"/>
    <property type="match status" value="1"/>
</dbReference>
<accession>S8EFB3</accession>
<reference evidence="3 4" key="1">
    <citation type="journal article" date="2013" name="BMC Genomics">
        <title>The miniature genome of a carnivorous plant Genlisea aurea contains a low number of genes and short non-coding sequences.</title>
        <authorList>
            <person name="Leushkin E.V."/>
            <person name="Sutormin R.A."/>
            <person name="Nabieva E.R."/>
            <person name="Penin A.A."/>
            <person name="Kondrashov A.S."/>
            <person name="Logacheva M.D."/>
        </authorList>
    </citation>
    <scope>NUCLEOTIDE SEQUENCE [LARGE SCALE GENOMIC DNA]</scope>
</reference>
<feature type="compositionally biased region" description="Basic residues" evidence="1">
    <location>
        <begin position="193"/>
        <end position="203"/>
    </location>
</feature>
<dbReference type="Proteomes" id="UP000015453">
    <property type="component" value="Unassembled WGS sequence"/>
</dbReference>
<dbReference type="AlphaFoldDB" id="S8EFB3"/>
<sequence length="203" mass="22487">MKWTIGLGQFDIEMKARNQSEFLLTPLADLITEVVVPGLQNDISGRYTSMSQLETGLNLRNELRDDICGAVKCWFPVTNNIAEYEALIHGLTTAWELCSRKRCVFSDSQLVVNQFNGSVPSSYSPLSSGYYSDLVDDHVELSKDATEDFVPRQHCSSLGTGTTALRLDSSARDSDYGASAHNSYPDKCQTGRRTYRGKARGKA</sequence>
<evidence type="ECO:0000259" key="2">
    <source>
        <dbReference type="Pfam" id="PF13456"/>
    </source>
</evidence>
<protein>
    <recommendedName>
        <fullName evidence="2">RNase H type-1 domain-containing protein</fullName>
    </recommendedName>
</protein>
<dbReference type="InterPro" id="IPR036397">
    <property type="entry name" value="RNaseH_sf"/>
</dbReference>
<keyword evidence="4" id="KW-1185">Reference proteome</keyword>